<sequence length="171" mass="20067">MNFEYRMRHIADHVSGGFRFEDRGPDFHFLDHVYSKKLINPEAFALARSQSEGPRALPGIYMHQIMCRNNGNKDMSHKLSWSQNLLVDDTETQDAIVKQIDRGLLAGQCQLAMRAVSTHTCILLKRLCSLYTSFRCYFRRRHRRCYYRYPYCSLHYCRPYRSTGCATILLG</sequence>
<dbReference type="EMBL" id="WOWK01000007">
    <property type="protein sequence ID" value="KAF0330473.1"/>
    <property type="molecule type" value="Genomic_DNA"/>
</dbReference>
<evidence type="ECO:0000313" key="2">
    <source>
        <dbReference type="Proteomes" id="UP000434172"/>
    </source>
</evidence>
<proteinExistence type="predicted"/>
<name>A0A8H3ZSQ6_9PEZI</name>
<keyword evidence="2" id="KW-1185">Reference proteome</keyword>
<reference evidence="1 2" key="1">
    <citation type="submission" date="2019-12" db="EMBL/GenBank/DDBJ databases">
        <title>A genome sequence resource for the geographically widespread anthracnose pathogen Colletotrichum asianum.</title>
        <authorList>
            <person name="Meng Y."/>
        </authorList>
    </citation>
    <scope>NUCLEOTIDE SEQUENCE [LARGE SCALE GENOMIC DNA]</scope>
    <source>
        <strain evidence="1 2">ICMP 18580</strain>
    </source>
</reference>
<dbReference type="AlphaFoldDB" id="A0A8H3ZSQ6"/>
<accession>A0A8H3ZSQ6</accession>
<comment type="caution">
    <text evidence="1">The sequence shown here is derived from an EMBL/GenBank/DDBJ whole genome shotgun (WGS) entry which is preliminary data.</text>
</comment>
<gene>
    <name evidence="1" type="ORF">GQ607_002352</name>
</gene>
<evidence type="ECO:0000313" key="1">
    <source>
        <dbReference type="EMBL" id="KAF0330473.1"/>
    </source>
</evidence>
<protein>
    <submittedName>
        <fullName evidence="1">Uncharacterized protein</fullName>
    </submittedName>
</protein>
<dbReference type="Proteomes" id="UP000434172">
    <property type="component" value="Unassembled WGS sequence"/>
</dbReference>
<organism evidence="1 2">
    <name type="scientific">Colletotrichum asianum</name>
    <dbReference type="NCBI Taxonomy" id="702518"/>
    <lineage>
        <taxon>Eukaryota</taxon>
        <taxon>Fungi</taxon>
        <taxon>Dikarya</taxon>
        <taxon>Ascomycota</taxon>
        <taxon>Pezizomycotina</taxon>
        <taxon>Sordariomycetes</taxon>
        <taxon>Hypocreomycetidae</taxon>
        <taxon>Glomerellales</taxon>
        <taxon>Glomerellaceae</taxon>
        <taxon>Colletotrichum</taxon>
        <taxon>Colletotrichum gloeosporioides species complex</taxon>
    </lineage>
</organism>